<dbReference type="InterPro" id="IPR017972">
    <property type="entry name" value="Cyt_P450_CS"/>
</dbReference>
<organism evidence="3 4">
    <name type="scientific">Streptomyces marispadix</name>
    <dbReference type="NCBI Taxonomy" id="2922868"/>
    <lineage>
        <taxon>Bacteria</taxon>
        <taxon>Bacillati</taxon>
        <taxon>Actinomycetota</taxon>
        <taxon>Actinomycetes</taxon>
        <taxon>Kitasatosporales</taxon>
        <taxon>Streptomycetaceae</taxon>
        <taxon>Streptomyces</taxon>
    </lineage>
</organism>
<dbReference type="InterPro" id="IPR002397">
    <property type="entry name" value="Cyt_P450_B"/>
</dbReference>
<sequence>MTSSSEHTEQTEPTGAAGAAEHTERPGHLERPGGPGKPEHLQALSALREPLPEAAPEPARSEAGPPASGPRGCPVQRPSSGTASGTGTGGGPESGSGLPKLYDDAFARDPNALYDRLRSQGGPAQWVELAPGVESILVTGYQACLEVLRSPYFSKDAHRWKALADGEVPADSPILPIMGPRKSLWFADGQEHLRLRTPVDRALAGIDPHELRAVVQRSATQLIDEFAKDGRADLVSQYAARIPVMVLTQLFGCPNHLNGRISTAFLQMVNAVEPDAATEGLKDLVACLNELIEIKYRTPGDDVTTRLLRHSANVTREELIDQLVVLTGAGQVPGTAWISTATMMLLSDDRFAGDLTGGSLTVTDALNEVLWLHAPHSNYSFVYAIEDYVLRDQETGEETFVPAGVPVTISHAAANLDPSLPTSQTQRASNTAHLAFSAGPHACPAQDIAGVIAEVAIDTLLDRLPEMELAVPADQLAWRPGPFIRALTELPVRFSSAAERTRYEPPGRTGAVDAPVTNGAGDPPGGGAGVDGTATAYGADVSTGTGTGSGSGTPTPDAERQHQAPARKAPRRYWALPGRRRR</sequence>
<dbReference type="RefSeq" id="WP_241057711.1">
    <property type="nucleotide sequence ID" value="NZ_JAKWJU010000002.1"/>
</dbReference>
<evidence type="ECO:0000313" key="3">
    <source>
        <dbReference type="EMBL" id="MCH6159749.1"/>
    </source>
</evidence>
<feature type="compositionally biased region" description="Low complexity" evidence="2">
    <location>
        <begin position="531"/>
        <end position="544"/>
    </location>
</feature>
<dbReference type="SUPFAM" id="SSF48264">
    <property type="entry name" value="Cytochrome P450"/>
    <property type="match status" value="1"/>
</dbReference>
<dbReference type="EMBL" id="JAKWJU010000002">
    <property type="protein sequence ID" value="MCH6159749.1"/>
    <property type="molecule type" value="Genomic_DNA"/>
</dbReference>
<feature type="compositionally biased region" description="Gly residues" evidence="2">
    <location>
        <begin position="84"/>
        <end position="94"/>
    </location>
</feature>
<feature type="region of interest" description="Disordered" evidence="2">
    <location>
        <begin position="498"/>
        <end position="582"/>
    </location>
</feature>
<feature type="compositionally biased region" description="Low complexity" evidence="2">
    <location>
        <begin position="43"/>
        <end position="70"/>
    </location>
</feature>
<evidence type="ECO:0000313" key="4">
    <source>
        <dbReference type="Proteomes" id="UP001166784"/>
    </source>
</evidence>
<comment type="similarity">
    <text evidence="1">Belongs to the cytochrome P450 family.</text>
</comment>
<proteinExistence type="inferred from homology"/>
<dbReference type="PANTHER" id="PTHR46696">
    <property type="entry name" value="P450, PUTATIVE (EUROFUNG)-RELATED"/>
    <property type="match status" value="1"/>
</dbReference>
<feature type="compositionally biased region" description="Basic and acidic residues" evidence="2">
    <location>
        <begin position="1"/>
        <end position="10"/>
    </location>
</feature>
<comment type="caution">
    <text evidence="3">The sequence shown here is derived from an EMBL/GenBank/DDBJ whole genome shotgun (WGS) entry which is preliminary data.</text>
</comment>
<gene>
    <name evidence="3" type="ORF">MMA15_04745</name>
</gene>
<keyword evidence="4" id="KW-1185">Reference proteome</keyword>
<dbReference type="PANTHER" id="PTHR46696:SF1">
    <property type="entry name" value="CYTOCHROME P450 YJIB-RELATED"/>
    <property type="match status" value="1"/>
</dbReference>
<evidence type="ECO:0000256" key="1">
    <source>
        <dbReference type="ARBA" id="ARBA00010617"/>
    </source>
</evidence>
<feature type="compositionally biased region" description="Basic and acidic residues" evidence="2">
    <location>
        <begin position="21"/>
        <end position="31"/>
    </location>
</feature>
<protein>
    <submittedName>
        <fullName evidence="3">Cytochrome P450</fullName>
    </submittedName>
</protein>
<name>A0ABS9STZ3_9ACTN</name>
<dbReference type="Proteomes" id="UP001166784">
    <property type="component" value="Unassembled WGS sequence"/>
</dbReference>
<dbReference type="PRINTS" id="PR00359">
    <property type="entry name" value="BP450"/>
</dbReference>
<reference evidence="3" key="2">
    <citation type="journal article" date="2023" name="Int. J. Syst. Evol. Microbiol.">
        <title>Streptomyces marispadix sp. nov., isolated from marine beach sediment of the Northern Coast of Portugal.</title>
        <authorList>
            <person name="dos Santos J.D.N."/>
            <person name="Vitorino I.R."/>
            <person name="Kallscheuer N."/>
            <person name="Srivastava A."/>
            <person name="Krautwurst S."/>
            <person name="Marz M."/>
            <person name="Jogler C."/>
            <person name="Lobo Da Cunha A."/>
            <person name="Catita J."/>
            <person name="Goncalves H."/>
            <person name="Gonzalez I."/>
            <person name="Reyes F."/>
            <person name="Lage O.M."/>
        </authorList>
    </citation>
    <scope>NUCLEOTIDE SEQUENCE</scope>
    <source>
        <strain evidence="3">M600PL45_2</strain>
    </source>
</reference>
<evidence type="ECO:0000256" key="2">
    <source>
        <dbReference type="SAM" id="MobiDB-lite"/>
    </source>
</evidence>
<accession>A0ABS9STZ3</accession>
<dbReference type="InterPro" id="IPR036396">
    <property type="entry name" value="Cyt_P450_sf"/>
</dbReference>
<feature type="region of interest" description="Disordered" evidence="2">
    <location>
        <begin position="1"/>
        <end position="103"/>
    </location>
</feature>
<reference evidence="3" key="1">
    <citation type="submission" date="2022-03" db="EMBL/GenBank/DDBJ databases">
        <authorList>
            <person name="Santos J.D.N."/>
            <person name="Kallscheuer N."/>
            <person name="Jogler C."/>
            <person name="Lage O.M."/>
        </authorList>
    </citation>
    <scope>NUCLEOTIDE SEQUENCE</scope>
    <source>
        <strain evidence="3">M600PL45_2</strain>
    </source>
</reference>
<dbReference type="PROSITE" id="PS00086">
    <property type="entry name" value="CYTOCHROME_P450"/>
    <property type="match status" value="1"/>
</dbReference>
<dbReference type="Gene3D" id="1.10.630.10">
    <property type="entry name" value="Cytochrome P450"/>
    <property type="match status" value="1"/>
</dbReference>